<dbReference type="Proteomes" id="UP000646827">
    <property type="component" value="Unassembled WGS sequence"/>
</dbReference>
<dbReference type="EMBL" id="JAEPRB010000151">
    <property type="protein sequence ID" value="KAG2220140.1"/>
    <property type="molecule type" value="Genomic_DNA"/>
</dbReference>
<organism evidence="2 3">
    <name type="scientific">Circinella minor</name>
    <dbReference type="NCBI Taxonomy" id="1195481"/>
    <lineage>
        <taxon>Eukaryota</taxon>
        <taxon>Fungi</taxon>
        <taxon>Fungi incertae sedis</taxon>
        <taxon>Mucoromycota</taxon>
        <taxon>Mucoromycotina</taxon>
        <taxon>Mucoromycetes</taxon>
        <taxon>Mucorales</taxon>
        <taxon>Lichtheimiaceae</taxon>
        <taxon>Circinella</taxon>
    </lineage>
</organism>
<dbReference type="Gene3D" id="3.80.10.10">
    <property type="entry name" value="Ribonuclease Inhibitor"/>
    <property type="match status" value="1"/>
</dbReference>
<feature type="domain" description="F-box" evidence="1">
    <location>
        <begin position="124"/>
        <end position="171"/>
    </location>
</feature>
<reference evidence="2 3" key="1">
    <citation type="submission" date="2020-12" db="EMBL/GenBank/DDBJ databases">
        <title>Metabolic potential, ecology and presence of endohyphal bacteria is reflected in genomic diversity of Mucoromycotina.</title>
        <authorList>
            <person name="Muszewska A."/>
            <person name="Okrasinska A."/>
            <person name="Steczkiewicz K."/>
            <person name="Drgas O."/>
            <person name="Orlowska M."/>
            <person name="Perlinska-Lenart U."/>
            <person name="Aleksandrzak-Piekarczyk T."/>
            <person name="Szatraj K."/>
            <person name="Zielenkiewicz U."/>
            <person name="Pilsyk S."/>
            <person name="Malc E."/>
            <person name="Mieczkowski P."/>
            <person name="Kruszewska J.S."/>
            <person name="Biernat P."/>
            <person name="Pawlowska J."/>
        </authorList>
    </citation>
    <scope>NUCLEOTIDE SEQUENCE [LARGE SCALE GENOMIC DNA]</scope>
    <source>
        <strain evidence="2 3">CBS 142.35</strain>
    </source>
</reference>
<sequence>MGHERENAYDTIYSIFKDITTVSSLTTKSKKKNKKQQKKKSGGFTQVPTLKTVEEYLAYGHNYEQQNDHLAALIIYNQGLLSLTPPSLSSLIDDDEEDDDSHPYVQLEKAKQKVLIILMKRIEGFSWSSFPNEVVSMIFDSLELGDLLTCANVCSGWFEFIMDSPEFWKRIATEMPEMTKLSLEPLLRQHTQKFELQGPIGVQALEDLFLFLTQISLAPKGSSSLTASSDNCYSIQELSFKDIQMTDNAILLLEEALRSIGPALKRVEICNCDISDKQVFEVMARSCSNVSHISYTHMKIHNTGDSPNYLHVFPHFVDTFKKTWNISFNNLTYLKVMPLTNLQDRVDSVFLNYYRFEALEDLSRIIRRSPHLRELILDALIMLKYGVSVALKHCPNIENIMVTSDEELQPIITTTSITDYKDSNNEDDGYEDVGTKTTIVTKSAAKEKGLRKLILVKPRGLKFGIQDKGESFGIFKKHHKTLEILYLRCDLHCKLFIELSSFGGPKLREINLSFLVDGVSREECHDAMVMLFSKCPKLEAITIDSREPGRIYSTTRVHSSLLGGSNEVLMTMGKNCPRLQYLSIRDEKFPLGYDDIESFILTAEEGGKSCKLTYLEASINMESMLEIVQRLKKLRTLRIPNDKSDLPVNHEYVEGHKEKVQQILSERGGTLILDPYRIY</sequence>
<dbReference type="SMART" id="SM00256">
    <property type="entry name" value="FBOX"/>
    <property type="match status" value="1"/>
</dbReference>
<accession>A0A8H7S0T8</accession>
<dbReference type="InterPro" id="IPR032675">
    <property type="entry name" value="LRR_dom_sf"/>
</dbReference>
<dbReference type="PANTHER" id="PTHR38926:SF72">
    <property type="entry name" value="IM:7136021-RELATED"/>
    <property type="match status" value="1"/>
</dbReference>
<dbReference type="PANTHER" id="PTHR38926">
    <property type="entry name" value="F-BOX DOMAIN CONTAINING PROTEIN, EXPRESSED"/>
    <property type="match status" value="1"/>
</dbReference>
<protein>
    <recommendedName>
        <fullName evidence="1">F-box domain-containing protein</fullName>
    </recommendedName>
</protein>
<dbReference type="InterPro" id="IPR036047">
    <property type="entry name" value="F-box-like_dom_sf"/>
</dbReference>
<dbReference type="AlphaFoldDB" id="A0A8H7S0T8"/>
<dbReference type="SUPFAM" id="SSF81383">
    <property type="entry name" value="F-box domain"/>
    <property type="match status" value="1"/>
</dbReference>
<proteinExistence type="predicted"/>
<evidence type="ECO:0000313" key="2">
    <source>
        <dbReference type="EMBL" id="KAG2220140.1"/>
    </source>
</evidence>
<dbReference type="Gene3D" id="1.20.1280.50">
    <property type="match status" value="1"/>
</dbReference>
<comment type="caution">
    <text evidence="2">The sequence shown here is derived from an EMBL/GenBank/DDBJ whole genome shotgun (WGS) entry which is preliminary data.</text>
</comment>
<name>A0A8H7S0T8_9FUNG</name>
<dbReference type="SUPFAM" id="SSF52047">
    <property type="entry name" value="RNI-like"/>
    <property type="match status" value="1"/>
</dbReference>
<dbReference type="Pfam" id="PF12937">
    <property type="entry name" value="F-box-like"/>
    <property type="match status" value="1"/>
</dbReference>
<evidence type="ECO:0000313" key="3">
    <source>
        <dbReference type="Proteomes" id="UP000646827"/>
    </source>
</evidence>
<dbReference type="InterPro" id="IPR001810">
    <property type="entry name" value="F-box_dom"/>
</dbReference>
<evidence type="ECO:0000259" key="1">
    <source>
        <dbReference type="PROSITE" id="PS50181"/>
    </source>
</evidence>
<keyword evidence="3" id="KW-1185">Reference proteome</keyword>
<dbReference type="PROSITE" id="PS50181">
    <property type="entry name" value="FBOX"/>
    <property type="match status" value="1"/>
</dbReference>
<dbReference type="OrthoDB" id="2254954at2759"/>
<gene>
    <name evidence="2" type="ORF">INT45_006168</name>
</gene>